<dbReference type="Pfam" id="PF06296">
    <property type="entry name" value="RelE"/>
    <property type="match status" value="1"/>
</dbReference>
<accession>A0AAE6BJU7</accession>
<proteinExistence type="predicted"/>
<reference evidence="1 2" key="1">
    <citation type="submission" date="2019-04" db="EMBL/GenBank/DDBJ databases">
        <title>Complete genome sequence of Agrobacterium tumefaciens CFBP5877.</title>
        <authorList>
            <person name="Huang Y.-Y."/>
            <person name="Chiang H.-Y."/>
            <person name="Chou L."/>
            <person name="Lai E.-M."/>
            <person name="Kuo C.-H."/>
        </authorList>
    </citation>
    <scope>NUCLEOTIDE SEQUENCE [LARGE SCALE GENOMIC DNA]</scope>
    <source>
        <strain evidence="1 2">CFBP5877</strain>
        <plasmid evidence="2">patcfbp5877c</plasmid>
    </source>
</reference>
<evidence type="ECO:0000313" key="2">
    <source>
        <dbReference type="Proteomes" id="UP000298579"/>
    </source>
</evidence>
<name>A0AAE6BJU7_AGRTU</name>
<sequence length="125" mass="13998">MQIYKTKIFARFVRRENVSDANLVEATYRANQGLIDADLGGGLIKQRVARPGQGRSGGYRTILLFRAGDIAIFLAGFAKSERENITDDDLEDLKTIAKQWLTDPKRIEKDLAAGILNEVQNDNED</sequence>
<geneLocation type="plasmid" evidence="2">
    <name>patcfbp5877c</name>
</geneLocation>
<keyword evidence="1" id="KW-0614">Plasmid</keyword>
<dbReference type="InterPro" id="IPR009387">
    <property type="entry name" value="HigB-2"/>
</dbReference>
<gene>
    <name evidence="1" type="ORF">CFBP5877_27805</name>
</gene>
<dbReference type="PIRSF" id="PIRSF018634">
    <property type="entry name" value="UCP018634"/>
    <property type="match status" value="1"/>
</dbReference>
<dbReference type="AlphaFoldDB" id="A0AAE6BJU7"/>
<organism evidence="1 2">
    <name type="scientific">Agrobacterium tumefaciens</name>
    <dbReference type="NCBI Taxonomy" id="358"/>
    <lineage>
        <taxon>Bacteria</taxon>
        <taxon>Pseudomonadati</taxon>
        <taxon>Pseudomonadota</taxon>
        <taxon>Alphaproteobacteria</taxon>
        <taxon>Hyphomicrobiales</taxon>
        <taxon>Rhizobiaceae</taxon>
        <taxon>Rhizobium/Agrobacterium group</taxon>
        <taxon>Agrobacterium</taxon>
        <taxon>Agrobacterium tumefaciens complex</taxon>
    </lineage>
</organism>
<dbReference type="Proteomes" id="UP000298579">
    <property type="component" value="Plasmid pAtCFBP5877c"/>
</dbReference>
<evidence type="ECO:0000313" key="1">
    <source>
        <dbReference type="EMBL" id="QCL82917.1"/>
    </source>
</evidence>
<protein>
    <submittedName>
        <fullName evidence="1">Type II toxin-antitoxin system RelE/ParE family toxin</fullName>
    </submittedName>
</protein>
<dbReference type="EMBL" id="CP039901">
    <property type="protein sequence ID" value="QCL82917.1"/>
    <property type="molecule type" value="Genomic_DNA"/>
</dbReference>
<dbReference type="RefSeq" id="WP_080515926.1">
    <property type="nucleotide sequence ID" value="NZ_CP039901.1"/>
</dbReference>